<protein>
    <submittedName>
        <fullName evidence="2">Uncharacterized protein</fullName>
    </submittedName>
</protein>
<organism evidence="2 3">
    <name type="scientific">Puccinia graminis f. sp. tritici</name>
    <dbReference type="NCBI Taxonomy" id="56615"/>
    <lineage>
        <taxon>Eukaryota</taxon>
        <taxon>Fungi</taxon>
        <taxon>Dikarya</taxon>
        <taxon>Basidiomycota</taxon>
        <taxon>Pucciniomycotina</taxon>
        <taxon>Pucciniomycetes</taxon>
        <taxon>Pucciniales</taxon>
        <taxon>Pucciniaceae</taxon>
        <taxon>Puccinia</taxon>
    </lineage>
</organism>
<keyword evidence="3" id="KW-1185">Reference proteome</keyword>
<proteinExistence type="predicted"/>
<gene>
    <name evidence="2" type="ORF">PGT21_016122</name>
</gene>
<feature type="region of interest" description="Disordered" evidence="1">
    <location>
        <begin position="1"/>
        <end position="84"/>
    </location>
</feature>
<reference evidence="2 3" key="1">
    <citation type="submission" date="2019-05" db="EMBL/GenBank/DDBJ databases">
        <title>Emergence of the Ug99 lineage of the wheat stem rust pathogen through somatic hybridization.</title>
        <authorList>
            <person name="Li F."/>
            <person name="Upadhyaya N.M."/>
            <person name="Sperschneider J."/>
            <person name="Matny O."/>
            <person name="Nguyen-Phuc H."/>
            <person name="Mago R."/>
            <person name="Raley C."/>
            <person name="Miller M.E."/>
            <person name="Silverstein K.A.T."/>
            <person name="Henningsen E."/>
            <person name="Hirsch C.D."/>
            <person name="Visser B."/>
            <person name="Pretorius Z.A."/>
            <person name="Steffenson B.J."/>
            <person name="Schwessinger B."/>
            <person name="Dodds P.N."/>
            <person name="Figueroa M."/>
        </authorList>
    </citation>
    <scope>NUCLEOTIDE SEQUENCE [LARGE SCALE GENOMIC DNA]</scope>
    <source>
        <strain evidence="2">21-0</strain>
    </source>
</reference>
<dbReference type="Proteomes" id="UP000324748">
    <property type="component" value="Unassembled WGS sequence"/>
</dbReference>
<feature type="compositionally biased region" description="Low complexity" evidence="1">
    <location>
        <begin position="43"/>
        <end position="84"/>
    </location>
</feature>
<evidence type="ECO:0000256" key="1">
    <source>
        <dbReference type="SAM" id="MobiDB-lite"/>
    </source>
</evidence>
<evidence type="ECO:0000313" key="3">
    <source>
        <dbReference type="Proteomes" id="UP000324748"/>
    </source>
</evidence>
<dbReference type="EMBL" id="VSWC01000197">
    <property type="protein sequence ID" value="KAA1064830.1"/>
    <property type="molecule type" value="Genomic_DNA"/>
</dbReference>
<comment type="caution">
    <text evidence="2">The sequence shown here is derived from an EMBL/GenBank/DDBJ whole genome shotgun (WGS) entry which is preliminary data.</text>
</comment>
<sequence>MQRHQPPRNDSSHSLIIDRAVDSAVHSPSTATSSTLGNSSPIRPSRSSELASSSTRASLASSSSSNRSNLTPLSSTLSPVTSTSSAGSSLRIISINTIQLLIHTDEIVQVEDRLCCGMAEISELDGPLTPALSEVKLSYQTTNELLSKILDVHSYLCDSLAKAASILSIYRLVLGHLSRAINSLQASLLDHLKPSNPVFPFPQTAAVKLKSVCKNLLLSVERDE</sequence>
<accession>A0A5B0LLT8</accession>
<feature type="compositionally biased region" description="Polar residues" evidence="1">
    <location>
        <begin position="26"/>
        <end position="42"/>
    </location>
</feature>
<evidence type="ECO:0000313" key="2">
    <source>
        <dbReference type="EMBL" id="KAA1064830.1"/>
    </source>
</evidence>
<name>A0A5B0LLT8_PUCGR</name>
<dbReference type="AlphaFoldDB" id="A0A5B0LLT8"/>